<dbReference type="PANTHER" id="PTHR23507:SF1">
    <property type="entry name" value="FI18259P1-RELATED"/>
    <property type="match status" value="1"/>
</dbReference>
<name>A0A7R9MH64_9ACAR</name>
<accession>A0A7R9MH64</accession>
<feature type="transmembrane region" description="Helical" evidence="5">
    <location>
        <begin position="317"/>
        <end position="339"/>
    </location>
</feature>
<dbReference type="EMBL" id="CAJPVJ010019460">
    <property type="protein sequence ID" value="CAG2177304.1"/>
    <property type="molecule type" value="Genomic_DNA"/>
</dbReference>
<protein>
    <recommendedName>
        <fullName evidence="8">MFS transporter</fullName>
    </recommendedName>
</protein>
<feature type="transmembrane region" description="Helical" evidence="5">
    <location>
        <begin position="173"/>
        <end position="194"/>
    </location>
</feature>
<feature type="transmembrane region" description="Helical" evidence="5">
    <location>
        <begin position="105"/>
        <end position="126"/>
    </location>
</feature>
<dbReference type="PANTHER" id="PTHR23507">
    <property type="entry name" value="ZGC:174356"/>
    <property type="match status" value="1"/>
</dbReference>
<evidence type="ECO:0000256" key="4">
    <source>
        <dbReference type="ARBA" id="ARBA00023136"/>
    </source>
</evidence>
<keyword evidence="7" id="KW-1185">Reference proteome</keyword>
<dbReference type="SUPFAM" id="SSF103473">
    <property type="entry name" value="MFS general substrate transporter"/>
    <property type="match status" value="2"/>
</dbReference>
<feature type="transmembrane region" description="Helical" evidence="5">
    <location>
        <begin position="286"/>
        <end position="305"/>
    </location>
</feature>
<feature type="transmembrane region" description="Helical" evidence="5">
    <location>
        <begin position="12"/>
        <end position="37"/>
    </location>
</feature>
<dbReference type="GO" id="GO:0022857">
    <property type="term" value="F:transmembrane transporter activity"/>
    <property type="evidence" value="ECO:0007669"/>
    <property type="project" value="TreeGrafter"/>
</dbReference>
<evidence type="ECO:0000313" key="7">
    <source>
        <dbReference type="Proteomes" id="UP000728032"/>
    </source>
</evidence>
<dbReference type="OrthoDB" id="6431684at2759"/>
<feature type="transmembrane region" description="Helical" evidence="5">
    <location>
        <begin position="423"/>
        <end position="442"/>
    </location>
</feature>
<feature type="non-terminal residue" evidence="6">
    <location>
        <position position="556"/>
    </location>
</feature>
<proteinExistence type="predicted"/>
<evidence type="ECO:0000313" key="6">
    <source>
        <dbReference type="EMBL" id="CAD7660166.1"/>
    </source>
</evidence>
<dbReference type="GO" id="GO:0016020">
    <property type="term" value="C:membrane"/>
    <property type="evidence" value="ECO:0007669"/>
    <property type="project" value="UniProtKB-SubCell"/>
</dbReference>
<dbReference type="EMBL" id="OC934285">
    <property type="protein sequence ID" value="CAD7660166.1"/>
    <property type="molecule type" value="Genomic_DNA"/>
</dbReference>
<evidence type="ECO:0000256" key="2">
    <source>
        <dbReference type="ARBA" id="ARBA00022692"/>
    </source>
</evidence>
<evidence type="ECO:0008006" key="8">
    <source>
        <dbReference type="Google" id="ProtNLM"/>
    </source>
</evidence>
<feature type="transmembrane region" description="Helical" evidence="5">
    <location>
        <begin position="515"/>
        <end position="539"/>
    </location>
</feature>
<feature type="transmembrane region" description="Helical" evidence="5">
    <location>
        <begin position="138"/>
        <end position="161"/>
    </location>
</feature>
<dbReference type="Proteomes" id="UP000728032">
    <property type="component" value="Unassembled WGS sequence"/>
</dbReference>
<feature type="transmembrane region" description="Helical" evidence="5">
    <location>
        <begin position="57"/>
        <end position="74"/>
    </location>
</feature>
<keyword evidence="2 5" id="KW-0812">Transmembrane</keyword>
<keyword evidence="3 5" id="KW-1133">Transmembrane helix</keyword>
<organism evidence="6">
    <name type="scientific">Oppiella nova</name>
    <dbReference type="NCBI Taxonomy" id="334625"/>
    <lineage>
        <taxon>Eukaryota</taxon>
        <taxon>Metazoa</taxon>
        <taxon>Ecdysozoa</taxon>
        <taxon>Arthropoda</taxon>
        <taxon>Chelicerata</taxon>
        <taxon>Arachnida</taxon>
        <taxon>Acari</taxon>
        <taxon>Acariformes</taxon>
        <taxon>Sarcoptiformes</taxon>
        <taxon>Oribatida</taxon>
        <taxon>Brachypylina</taxon>
        <taxon>Oppioidea</taxon>
        <taxon>Oppiidae</taxon>
        <taxon>Oppiella</taxon>
    </lineage>
</organism>
<feature type="transmembrane region" description="Helical" evidence="5">
    <location>
        <begin position="345"/>
        <end position="372"/>
    </location>
</feature>
<evidence type="ECO:0000256" key="1">
    <source>
        <dbReference type="ARBA" id="ARBA00004141"/>
    </source>
</evidence>
<evidence type="ECO:0000256" key="5">
    <source>
        <dbReference type="SAM" id="Phobius"/>
    </source>
</evidence>
<dbReference type="AlphaFoldDB" id="A0A7R9MH64"/>
<reference evidence="6" key="1">
    <citation type="submission" date="2020-11" db="EMBL/GenBank/DDBJ databases">
        <authorList>
            <person name="Tran Van P."/>
        </authorList>
    </citation>
    <scope>NUCLEOTIDE SEQUENCE</scope>
</reference>
<dbReference type="InterPro" id="IPR036259">
    <property type="entry name" value="MFS_trans_sf"/>
</dbReference>
<sequence length="556" mass="62806">MGKRDNHGKLAIHLLVTAVSLYLLAYMGPVIMMSGFAQVVYSWDFHTYSSGAAIENLVLALALFVMAPVLLRVLKLRDTTLSLLGLVSFFTLNMTRALALSTDGFYYALIPGCLSALTTVGIRAHMTKIIDVHEMGKVFSLVAMNEANAPLLATEVFTLLFDATIDSNPKLQLIVVALILLVPAIVITWIHCCTELPDYNRNSGLIPRIKRVGEFLSLLRVEPYLFAITFVYTMKRELTEQLVADKICRFKYHLNATYCSKLHTMTDHEDYLNMRSTIYEDKKHLFLYKTALVIVPSLLATFIIGHWTDTYVKAKKWLLITGALAIIAECIILILNDYYFDWDKALILTAYVPGILSGGLFALLAATWPYIAITTPFHILTTRVTVAEIINLLAQALGIYASAHILNSDPMFNGGQLHNYSGVFTISGVVIVFALIWSILMVDKERDIKEWEFRFGSVSNSVDGKDVAHRVNAKLRHFLSHEFIHPLKLLFNIKNGHKMLMSLVKRRDNYVRFQILLLFLSVISYISSNLGPIVFGYQFSQKVYHWDYDTYVNTSA</sequence>
<feature type="transmembrane region" description="Helical" evidence="5">
    <location>
        <begin position="81"/>
        <end position="99"/>
    </location>
</feature>
<evidence type="ECO:0000256" key="3">
    <source>
        <dbReference type="ARBA" id="ARBA00022989"/>
    </source>
</evidence>
<keyword evidence="4 5" id="KW-0472">Membrane</keyword>
<comment type="subcellular location">
    <subcellularLocation>
        <location evidence="1">Membrane</location>
        <topology evidence="1">Multi-pass membrane protein</topology>
    </subcellularLocation>
</comment>
<gene>
    <name evidence="6" type="ORF">ONB1V03_LOCUS16736</name>
</gene>